<keyword evidence="4" id="KW-0472">Membrane</keyword>
<feature type="domain" description="RagB/SusD" evidence="6">
    <location>
        <begin position="340"/>
        <end position="616"/>
    </location>
</feature>
<dbReference type="Proteomes" id="UP000391834">
    <property type="component" value="Unassembled WGS sequence"/>
</dbReference>
<evidence type="ECO:0000256" key="2">
    <source>
        <dbReference type="ARBA" id="ARBA00006275"/>
    </source>
</evidence>
<evidence type="ECO:0000256" key="3">
    <source>
        <dbReference type="ARBA" id="ARBA00022729"/>
    </source>
</evidence>
<dbReference type="RefSeq" id="WP_027586197.1">
    <property type="nucleotide sequence ID" value="NZ_BLAX01000001.1"/>
</dbReference>
<evidence type="ECO:0000259" key="6">
    <source>
        <dbReference type="Pfam" id="PF07980"/>
    </source>
</evidence>
<evidence type="ECO:0000256" key="1">
    <source>
        <dbReference type="ARBA" id="ARBA00004442"/>
    </source>
</evidence>
<dbReference type="InterPro" id="IPR012944">
    <property type="entry name" value="SusD_RagB_dom"/>
</dbReference>
<evidence type="ECO:0000313" key="9">
    <source>
        <dbReference type="Proteomes" id="UP000391834"/>
    </source>
</evidence>
<sequence length="672" mass="75129">MKLKLYIVFIVGALGFLTSCQNYLDRPPLSSITPDQYLNDESQLAAYDVNMYNVFPSHAQWTFGTFGIDANTDNQAGMTYDNKFVPGQWKVGQSGGGWNFSDIYQCNYFLNKVVPLYKAGKITGSQANIKHYIGEMYMIRAYVYFQKLMEFGDFPIVKRTLPDNADTLTAASKRAPCNEVARFIIADLDSAVNLMQPEAPEGGTNRLSKYAALLLKSRVALFEGSWLKNFKGTAFVPNGPNWPGKNKDYNANYQYPSGGIDNEVDYFLTQSMDAAKQVADNISLVANNMSAEADTGKAFSVASDANPYCQMFSSVDMSGFGEVLFWRRYDAGLGITHNVPVYEQSGNDGIGLTRGLVDDFLMANGLPIYAAGSGYAGDDYISDVRKNRDGRLWLFLKQPNQVNVLYPSTVGDHATPIEPIPDITSSSQEQKYTTGYTIRKGLNYDAAQCANGGGYTGAIVFRAVEAYLNYMEAEYMKNGSLDATAQTYWREIRVRAGVDPDFQKTINATDMSKEAANDWGAYSAGQLVDKTMYNIRRERRCELMAEGLRWMDLIRWRAMDQMIDNPYHIEGFKLWGPMQNWYKDSNGNSTLTYGVGDASTVSDPSRSEYLLPYEKTSTSLVYNGYKWAMAHYLHPIALQHFLITSKDNDVTTSPIYQNPGWPTQANTPPTGY</sequence>
<name>A0A5M4AU58_9BACT</name>
<proteinExistence type="inferred from homology"/>
<keyword evidence="3" id="KW-0732">Signal</keyword>
<dbReference type="OrthoDB" id="5694214at2"/>
<dbReference type="Gene3D" id="1.25.40.390">
    <property type="match status" value="1"/>
</dbReference>
<protein>
    <submittedName>
        <fullName evidence="8">Starch-binding protein</fullName>
    </submittedName>
</protein>
<evidence type="ECO:0000256" key="5">
    <source>
        <dbReference type="ARBA" id="ARBA00023237"/>
    </source>
</evidence>
<dbReference type="Pfam" id="PF14322">
    <property type="entry name" value="SusD-like_3"/>
    <property type="match status" value="1"/>
</dbReference>
<accession>A0A5M4AU58</accession>
<evidence type="ECO:0000256" key="4">
    <source>
        <dbReference type="ARBA" id="ARBA00023136"/>
    </source>
</evidence>
<dbReference type="InterPro" id="IPR011990">
    <property type="entry name" value="TPR-like_helical_dom_sf"/>
</dbReference>
<comment type="caution">
    <text evidence="8">The sequence shown here is derived from an EMBL/GenBank/DDBJ whole genome shotgun (WGS) entry which is preliminary data.</text>
</comment>
<dbReference type="Pfam" id="PF07980">
    <property type="entry name" value="SusD_RagB"/>
    <property type="match status" value="1"/>
</dbReference>
<organism evidence="8 9">
    <name type="scientific">Prolixibacter bellariivorans</name>
    <dbReference type="NCBI Taxonomy" id="314319"/>
    <lineage>
        <taxon>Bacteria</taxon>
        <taxon>Pseudomonadati</taxon>
        <taxon>Bacteroidota</taxon>
        <taxon>Bacteroidia</taxon>
        <taxon>Marinilabiliales</taxon>
        <taxon>Prolixibacteraceae</taxon>
        <taxon>Prolixibacter</taxon>
    </lineage>
</organism>
<reference evidence="8 9" key="1">
    <citation type="submission" date="2019-10" db="EMBL/GenBank/DDBJ databases">
        <title>Prolixibacter strains distinguished by the presence of nitrate reductase genes were adept at nitrate-dependent anaerobic corrosion of metallic iron and carbon steel.</title>
        <authorList>
            <person name="Iino T."/>
            <person name="Shono N."/>
            <person name="Ito K."/>
            <person name="Nakamura R."/>
            <person name="Sueoka K."/>
            <person name="Harayama S."/>
            <person name="Ohkuma M."/>
        </authorList>
    </citation>
    <scope>NUCLEOTIDE SEQUENCE [LARGE SCALE GENOMIC DNA]</scope>
    <source>
        <strain evidence="8 9">JCM 13498</strain>
    </source>
</reference>
<dbReference type="SUPFAM" id="SSF48452">
    <property type="entry name" value="TPR-like"/>
    <property type="match status" value="1"/>
</dbReference>
<dbReference type="PROSITE" id="PS51257">
    <property type="entry name" value="PROKAR_LIPOPROTEIN"/>
    <property type="match status" value="1"/>
</dbReference>
<dbReference type="AlphaFoldDB" id="A0A5M4AU58"/>
<dbReference type="EMBL" id="BLAX01000001">
    <property type="protein sequence ID" value="GET31490.1"/>
    <property type="molecule type" value="Genomic_DNA"/>
</dbReference>
<comment type="similarity">
    <text evidence="2">Belongs to the SusD family.</text>
</comment>
<evidence type="ECO:0000259" key="7">
    <source>
        <dbReference type="Pfam" id="PF14322"/>
    </source>
</evidence>
<gene>
    <name evidence="8" type="ORF">PbJCM13498_03530</name>
</gene>
<keyword evidence="9" id="KW-1185">Reference proteome</keyword>
<feature type="domain" description="SusD-like N-terminal" evidence="7">
    <location>
        <begin position="23"/>
        <end position="221"/>
    </location>
</feature>
<comment type="subcellular location">
    <subcellularLocation>
        <location evidence="1">Cell outer membrane</location>
    </subcellularLocation>
</comment>
<dbReference type="InterPro" id="IPR033985">
    <property type="entry name" value="SusD-like_N"/>
</dbReference>
<keyword evidence="5" id="KW-0998">Cell outer membrane</keyword>
<evidence type="ECO:0000313" key="8">
    <source>
        <dbReference type="EMBL" id="GET31490.1"/>
    </source>
</evidence>
<dbReference type="GO" id="GO:0009279">
    <property type="term" value="C:cell outer membrane"/>
    <property type="evidence" value="ECO:0007669"/>
    <property type="project" value="UniProtKB-SubCell"/>
</dbReference>